<feature type="compositionally biased region" description="Basic and acidic residues" evidence="1">
    <location>
        <begin position="388"/>
        <end position="397"/>
    </location>
</feature>
<evidence type="ECO:0000256" key="1">
    <source>
        <dbReference type="SAM" id="MobiDB-lite"/>
    </source>
</evidence>
<evidence type="ECO:0000313" key="3">
    <source>
        <dbReference type="Proteomes" id="UP000308549"/>
    </source>
</evidence>
<accession>A0A4U0TXH5</accession>
<reference evidence="2 3" key="1">
    <citation type="submission" date="2017-03" db="EMBL/GenBank/DDBJ databases">
        <title>Genomes of endolithic fungi from Antarctica.</title>
        <authorList>
            <person name="Coleine C."/>
            <person name="Masonjones S."/>
            <person name="Stajich J.E."/>
        </authorList>
    </citation>
    <scope>NUCLEOTIDE SEQUENCE [LARGE SCALE GENOMIC DNA]</scope>
    <source>
        <strain evidence="2 3">CCFEE 6315</strain>
    </source>
</reference>
<comment type="caution">
    <text evidence="2">The sequence shown here is derived from an EMBL/GenBank/DDBJ whole genome shotgun (WGS) entry which is preliminary data.</text>
</comment>
<evidence type="ECO:0000313" key="2">
    <source>
        <dbReference type="EMBL" id="TKA27163.1"/>
    </source>
</evidence>
<feature type="compositionally biased region" description="Acidic residues" evidence="1">
    <location>
        <begin position="14"/>
        <end position="47"/>
    </location>
</feature>
<dbReference type="Proteomes" id="UP000308549">
    <property type="component" value="Unassembled WGS sequence"/>
</dbReference>
<dbReference type="AlphaFoldDB" id="A0A4U0TXH5"/>
<keyword evidence="3" id="KW-1185">Reference proteome</keyword>
<feature type="region of interest" description="Disordered" evidence="1">
    <location>
        <begin position="1"/>
        <end position="47"/>
    </location>
</feature>
<gene>
    <name evidence="2" type="ORF">B0A50_04500</name>
</gene>
<name>A0A4U0TXH5_9PEZI</name>
<feature type="region of interest" description="Disordered" evidence="1">
    <location>
        <begin position="388"/>
        <end position="451"/>
    </location>
</feature>
<sequence>MSEAPPSLSGMQGVDDDGDVQMLDTENDDEEMPVAEEDDGAMSGVEDDDHYFAFHTPFPGASDRAGHISHFDLAESEQLAGGPEPVEGVAPSAVDTVRISELVLEDHDRTALSTVRSFPALVAPEHVGKVGAVLPPARSFLAIAGPGLDDQTNTLVLDILRESVRHTLEPGDLSNHLATTAVINMLTDEKDYVACIKPHVLHGHCEAEEGEDLEGYCATHTIFTLALKDDWMSALVPEKVAMEAHLNAAVDQLLNKSRDESGRSESSEANDSFSIDAYGDMGTLCDASNSLYVNLTFWPDGSRPVQHRHLQCIDLDDPACVLAFRDAWKIMYYTEKLCNSFNTYFADVGRSEVEEAHDALVGLHNLLKEMVKFAALVQYDGWREFRRNPDRRRRPDQGEGAGQEEDSDQEVVATDGEEAADKEPTPGQEETAEEERPSDQDEAADPELPSD</sequence>
<feature type="compositionally biased region" description="Acidic residues" evidence="1">
    <location>
        <begin position="440"/>
        <end position="451"/>
    </location>
</feature>
<organism evidence="2 3">
    <name type="scientific">Salinomyces thailandicus</name>
    <dbReference type="NCBI Taxonomy" id="706561"/>
    <lineage>
        <taxon>Eukaryota</taxon>
        <taxon>Fungi</taxon>
        <taxon>Dikarya</taxon>
        <taxon>Ascomycota</taxon>
        <taxon>Pezizomycotina</taxon>
        <taxon>Dothideomycetes</taxon>
        <taxon>Dothideomycetidae</taxon>
        <taxon>Mycosphaerellales</taxon>
        <taxon>Teratosphaeriaceae</taxon>
        <taxon>Salinomyces</taxon>
    </lineage>
</organism>
<dbReference type="EMBL" id="NAJL01000024">
    <property type="protein sequence ID" value="TKA27163.1"/>
    <property type="molecule type" value="Genomic_DNA"/>
</dbReference>
<proteinExistence type="predicted"/>
<protein>
    <submittedName>
        <fullName evidence="2">Uncharacterized protein</fullName>
    </submittedName>
</protein>
<feature type="compositionally biased region" description="Acidic residues" evidence="1">
    <location>
        <begin position="402"/>
        <end position="418"/>
    </location>
</feature>